<evidence type="ECO:0000313" key="2">
    <source>
        <dbReference type="EMBL" id="ADW70781.1"/>
    </source>
</evidence>
<gene>
    <name evidence="2" type="ordered locus">AciX9_3781</name>
</gene>
<evidence type="ECO:0000313" key="3">
    <source>
        <dbReference type="Proteomes" id="UP000000343"/>
    </source>
</evidence>
<organism evidence="3">
    <name type="scientific">Granulicella tundricola (strain ATCC BAA-1859 / DSM 23138 / MP5ACTX9)</name>
    <dbReference type="NCBI Taxonomy" id="1198114"/>
    <lineage>
        <taxon>Bacteria</taxon>
        <taxon>Pseudomonadati</taxon>
        <taxon>Acidobacteriota</taxon>
        <taxon>Terriglobia</taxon>
        <taxon>Terriglobales</taxon>
        <taxon>Acidobacteriaceae</taxon>
        <taxon>Granulicella</taxon>
    </lineage>
</organism>
<name>E8WWN6_GRATM</name>
<dbReference type="AlphaFoldDB" id="E8WWN6"/>
<feature type="compositionally biased region" description="Polar residues" evidence="1">
    <location>
        <begin position="78"/>
        <end position="88"/>
    </location>
</feature>
<dbReference type="eggNOG" id="ENOG5033BXW">
    <property type="taxonomic scope" value="Bacteria"/>
</dbReference>
<keyword evidence="3" id="KW-1185">Reference proteome</keyword>
<dbReference type="Proteomes" id="UP000000343">
    <property type="component" value="Chromosome"/>
</dbReference>
<accession>E8WWN6</accession>
<dbReference type="OrthoDB" id="122395at2"/>
<dbReference type="HOGENOM" id="CLU_2464709_0_0_0"/>
<proteinExistence type="predicted"/>
<protein>
    <submittedName>
        <fullName evidence="2">Uncharacterized protein</fullName>
    </submittedName>
</protein>
<dbReference type="PaxDb" id="1198114-AciX9_3781"/>
<sequence length="88" mass="9633">MQVLCKISNTTSDVRCKVCGQGFLVYWSRTQRSERDQVRRQVAEALSQQHTASHAPQAHPRTGFTVSAWSGEPAAGAQPSSFTLTAAR</sequence>
<dbReference type="RefSeq" id="WP_013582089.1">
    <property type="nucleotide sequence ID" value="NC_015064.1"/>
</dbReference>
<evidence type="ECO:0000256" key="1">
    <source>
        <dbReference type="SAM" id="MobiDB-lite"/>
    </source>
</evidence>
<reference evidence="3" key="1">
    <citation type="submission" date="2011-01" db="EMBL/GenBank/DDBJ databases">
        <title>Complete sequence of chromosome of Acidobacterium sp. MP5ACTX9.</title>
        <authorList>
            <consortium name="US DOE Joint Genome Institute"/>
            <person name="Lucas S."/>
            <person name="Copeland A."/>
            <person name="Lapidus A."/>
            <person name="Cheng J.-F."/>
            <person name="Goodwin L."/>
            <person name="Pitluck S."/>
            <person name="Teshima H."/>
            <person name="Detter J.C."/>
            <person name="Han C."/>
            <person name="Tapia R."/>
            <person name="Land M."/>
            <person name="Hauser L."/>
            <person name="Kyrpides N."/>
            <person name="Ivanova N."/>
            <person name="Ovchinnikova G."/>
            <person name="Pagani I."/>
            <person name="Rawat S.R."/>
            <person name="Mannisto M."/>
            <person name="Haggblom M.M."/>
            <person name="Woyke T."/>
        </authorList>
    </citation>
    <scope>NUCLEOTIDE SEQUENCE [LARGE SCALE GENOMIC DNA]</scope>
    <source>
        <strain evidence="3">MP5ACTX9</strain>
    </source>
</reference>
<dbReference type="EMBL" id="CP002480">
    <property type="protein sequence ID" value="ADW70781.1"/>
    <property type="molecule type" value="Genomic_DNA"/>
</dbReference>
<feature type="region of interest" description="Disordered" evidence="1">
    <location>
        <begin position="44"/>
        <end position="88"/>
    </location>
</feature>
<dbReference type="KEGG" id="acm:AciX9_3781"/>